<dbReference type="InterPro" id="IPR003864">
    <property type="entry name" value="CSC1/OSCA1-like_7TM"/>
</dbReference>
<keyword evidence="4 8" id="KW-0812">Transmembrane</keyword>
<organism evidence="13 14">
    <name type="scientific">Gloeophyllum trabeum (strain ATCC 11539 / FP-39264 / Madison 617)</name>
    <name type="common">Brown rot fungus</name>
    <dbReference type="NCBI Taxonomy" id="670483"/>
    <lineage>
        <taxon>Eukaryota</taxon>
        <taxon>Fungi</taxon>
        <taxon>Dikarya</taxon>
        <taxon>Basidiomycota</taxon>
        <taxon>Agaricomycotina</taxon>
        <taxon>Agaricomycetes</taxon>
        <taxon>Gloeophyllales</taxon>
        <taxon>Gloeophyllaceae</taxon>
        <taxon>Gloeophyllum</taxon>
    </lineage>
</organism>
<accession>S7QFM4</accession>
<dbReference type="KEGG" id="gtr:GLOTRDRAFT_137295"/>
<dbReference type="Pfam" id="PF12621">
    <property type="entry name" value="PHM7_ext"/>
    <property type="match status" value="1"/>
</dbReference>
<comment type="similarity">
    <text evidence="2">Belongs to the CSC1 (TC 1.A.17) family.</text>
</comment>
<feature type="compositionally biased region" description="Low complexity" evidence="7">
    <location>
        <begin position="828"/>
        <end position="842"/>
    </location>
</feature>
<dbReference type="PANTHER" id="PTHR13018:SF143">
    <property type="entry name" value="CSC1_OSCA1-LIKE 7TM REGION DOMAIN-CONTAINING PROTEIN"/>
    <property type="match status" value="1"/>
</dbReference>
<dbReference type="AlphaFoldDB" id="S7QFM4"/>
<dbReference type="GO" id="GO:0005227">
    <property type="term" value="F:calcium-activated cation channel activity"/>
    <property type="evidence" value="ECO:0007669"/>
    <property type="project" value="InterPro"/>
</dbReference>
<evidence type="ECO:0000256" key="2">
    <source>
        <dbReference type="ARBA" id="ARBA00007779"/>
    </source>
</evidence>
<keyword evidence="6 8" id="KW-0472">Membrane</keyword>
<sequence length="942" mass="105577">MSINTAKVNNTTQSFVTALVTNAAILGVEVGAFTVLKQRLGRIYTPRTYLPPPDKRSKELPPGLWRWIPATLRSPAEDIIHKNGLDAYLFLRFLKLLIVLFGVFWVSTWIVLLPIEAAGVASESRTGLDKYQWGNDVSQPERYAAHIIMVYLLTCFVLYMIRREMFHFVHMRHQFLISKSHSRLAQARTVLITNVPDELANDHDLRQFCSFVPGGIERIWIYRDSRDLNKNFEARQKACKKLEAASSKLLRAATKEWVRRQKAQHKFAKKVRKPRDVEKAEKEAAEEGFDVNALIPPSPSREFMDDLVPEEKRPKHRLGTLGVVGIGKKVDTIEWCKVEIAKLNAAIEEGRQQLGERKPLGSAFVECNLQIGAHVLAQCVSYHEPLFMGDKYIEVSPKDMIWSNLDDGAYEMRARYIMSLAATIGLIIAWAAPVAFIGSISNVSGLCARLPWVRWVCSAPTPIPGIISGVLPPVLLALLMIILPQILRALAWFECIPRYSFLQVSVYKRYYAFLVVHGFLIVTLSSAITSTISDIITQPTNAVENLASRLPDASIFFLTYMITQGLTGAASALIQLGPLIFHFIRKWFLGRTPRQAYGVTFLMPAANFGTVLPRISLLATIGLAYSVLSPIINGLATVAFFLLFLAWKFLLTQVFDQPDESETGGQYFYLALSNIFIGLYIEQIALACLFFLNTPNAPKTSLAGGILMIVLFVVTALYQVLIHRSFHPISEYLPMSLATKQMAERYKHQLGKKEDILPDEEFDLFDRDRLKSVLRRRMKIKPPTILGSRDNRDASPKRDEEAKPRPSGSKERTSDVLSRSKTGDSLHSETTATSANSSSLEAPTKSHGLDIAPPEPAPNSNGNAEDEEEYLDEHAFDHPSTYAEQPWIWIPKDTLGLSGVLLQEFKEAGVETSDNGSTMDERGTVEVSRNPPDEEWSGGHDK</sequence>
<evidence type="ECO:0000256" key="5">
    <source>
        <dbReference type="ARBA" id="ARBA00022989"/>
    </source>
</evidence>
<feature type="transmembrane region" description="Helical" evidence="8">
    <location>
        <begin position="93"/>
        <end position="115"/>
    </location>
</feature>
<name>S7QFM4_GLOTA</name>
<dbReference type="InterPro" id="IPR032880">
    <property type="entry name" value="CSC1/OSCA1-like_N"/>
</dbReference>
<keyword evidence="5 8" id="KW-1133">Transmembrane helix</keyword>
<feature type="domain" description="10TM putative phosphate transporter extracellular tail" evidence="10">
    <location>
        <begin position="861"/>
        <end position="933"/>
    </location>
</feature>
<dbReference type="InterPro" id="IPR027815">
    <property type="entry name" value="CSC1/OSCA1-like_cyt"/>
</dbReference>
<feature type="transmembrane region" description="Helical" evidence="8">
    <location>
        <begin position="15"/>
        <end position="36"/>
    </location>
</feature>
<dbReference type="GeneID" id="19303723"/>
<evidence type="ECO:0000256" key="3">
    <source>
        <dbReference type="ARBA" id="ARBA00022448"/>
    </source>
</evidence>
<protein>
    <submittedName>
        <fullName evidence="13">DUF221-domain-containing protein</fullName>
    </submittedName>
</protein>
<evidence type="ECO:0000259" key="10">
    <source>
        <dbReference type="Pfam" id="PF12621"/>
    </source>
</evidence>
<dbReference type="eggNOG" id="KOG1134">
    <property type="taxonomic scope" value="Eukaryota"/>
</dbReference>
<feature type="region of interest" description="Disordered" evidence="7">
    <location>
        <begin position="908"/>
        <end position="942"/>
    </location>
</feature>
<evidence type="ECO:0000259" key="9">
    <source>
        <dbReference type="Pfam" id="PF02714"/>
    </source>
</evidence>
<dbReference type="CDD" id="cd00590">
    <property type="entry name" value="RRM_SF"/>
    <property type="match status" value="1"/>
</dbReference>
<feature type="compositionally biased region" description="Basic and acidic residues" evidence="7">
    <location>
        <begin position="789"/>
        <end position="814"/>
    </location>
</feature>
<feature type="transmembrane region" description="Helical" evidence="8">
    <location>
        <begin position="463"/>
        <end position="490"/>
    </location>
</feature>
<feature type="transmembrane region" description="Helical" evidence="8">
    <location>
        <begin position="667"/>
        <end position="692"/>
    </location>
</feature>
<evidence type="ECO:0000259" key="12">
    <source>
        <dbReference type="Pfam" id="PF14703"/>
    </source>
</evidence>
<evidence type="ECO:0000256" key="8">
    <source>
        <dbReference type="SAM" id="Phobius"/>
    </source>
</evidence>
<feature type="transmembrane region" description="Helical" evidence="8">
    <location>
        <begin position="623"/>
        <end position="647"/>
    </location>
</feature>
<evidence type="ECO:0000313" key="14">
    <source>
        <dbReference type="Proteomes" id="UP000030669"/>
    </source>
</evidence>
<feature type="region of interest" description="Disordered" evidence="7">
    <location>
        <begin position="781"/>
        <end position="872"/>
    </location>
</feature>
<comment type="subcellular location">
    <subcellularLocation>
        <location evidence="1">Membrane</location>
        <topology evidence="1">Multi-pass membrane protein</topology>
    </subcellularLocation>
</comment>
<dbReference type="OrthoDB" id="1076608at2759"/>
<dbReference type="InterPro" id="IPR022257">
    <property type="entry name" value="PHM7_ext"/>
</dbReference>
<reference evidence="13 14" key="1">
    <citation type="journal article" date="2012" name="Science">
        <title>The Paleozoic origin of enzymatic lignin decomposition reconstructed from 31 fungal genomes.</title>
        <authorList>
            <person name="Floudas D."/>
            <person name="Binder M."/>
            <person name="Riley R."/>
            <person name="Barry K."/>
            <person name="Blanchette R.A."/>
            <person name="Henrissat B."/>
            <person name="Martinez A.T."/>
            <person name="Otillar R."/>
            <person name="Spatafora J.W."/>
            <person name="Yadav J.S."/>
            <person name="Aerts A."/>
            <person name="Benoit I."/>
            <person name="Boyd A."/>
            <person name="Carlson A."/>
            <person name="Copeland A."/>
            <person name="Coutinho P.M."/>
            <person name="de Vries R.P."/>
            <person name="Ferreira P."/>
            <person name="Findley K."/>
            <person name="Foster B."/>
            <person name="Gaskell J."/>
            <person name="Glotzer D."/>
            <person name="Gorecki P."/>
            <person name="Heitman J."/>
            <person name="Hesse C."/>
            <person name="Hori C."/>
            <person name="Igarashi K."/>
            <person name="Jurgens J.A."/>
            <person name="Kallen N."/>
            <person name="Kersten P."/>
            <person name="Kohler A."/>
            <person name="Kuees U."/>
            <person name="Kumar T.K.A."/>
            <person name="Kuo A."/>
            <person name="LaButti K."/>
            <person name="Larrondo L.F."/>
            <person name="Lindquist E."/>
            <person name="Ling A."/>
            <person name="Lombard V."/>
            <person name="Lucas S."/>
            <person name="Lundell T."/>
            <person name="Martin R."/>
            <person name="McLaughlin D.J."/>
            <person name="Morgenstern I."/>
            <person name="Morin E."/>
            <person name="Murat C."/>
            <person name="Nagy L.G."/>
            <person name="Nolan M."/>
            <person name="Ohm R.A."/>
            <person name="Patyshakuliyeva A."/>
            <person name="Rokas A."/>
            <person name="Ruiz-Duenas F.J."/>
            <person name="Sabat G."/>
            <person name="Salamov A."/>
            <person name="Samejima M."/>
            <person name="Schmutz J."/>
            <person name="Slot J.C."/>
            <person name="St John F."/>
            <person name="Stenlid J."/>
            <person name="Sun H."/>
            <person name="Sun S."/>
            <person name="Syed K."/>
            <person name="Tsang A."/>
            <person name="Wiebenga A."/>
            <person name="Young D."/>
            <person name="Pisabarro A."/>
            <person name="Eastwood D.C."/>
            <person name="Martin F."/>
            <person name="Cullen D."/>
            <person name="Grigoriev I.V."/>
            <person name="Hibbett D.S."/>
        </authorList>
    </citation>
    <scope>NUCLEOTIDE SEQUENCE [LARGE SCALE GENOMIC DNA]</scope>
    <source>
        <strain evidence="13 14">ATCC 11539</strain>
    </source>
</reference>
<feature type="domain" description="CSC1/OSCA1-like 7TM region" evidence="9">
    <location>
        <begin position="416"/>
        <end position="690"/>
    </location>
</feature>
<feature type="domain" description="CSC1/OSCA1-like N-terminal transmembrane" evidence="11">
    <location>
        <begin position="14"/>
        <end position="164"/>
    </location>
</feature>
<keyword evidence="14" id="KW-1185">Reference proteome</keyword>
<feature type="domain" description="CSC1/OSCA1-like cytosolic" evidence="12">
    <location>
        <begin position="187"/>
        <end position="404"/>
    </location>
</feature>
<dbReference type="EMBL" id="KB469298">
    <property type="protein sequence ID" value="EPQ58646.1"/>
    <property type="molecule type" value="Genomic_DNA"/>
</dbReference>
<dbReference type="Pfam" id="PF02714">
    <property type="entry name" value="RSN1_7TM"/>
    <property type="match status" value="1"/>
</dbReference>
<feature type="transmembrane region" description="Helical" evidence="8">
    <location>
        <begin position="143"/>
        <end position="161"/>
    </location>
</feature>
<evidence type="ECO:0000256" key="4">
    <source>
        <dbReference type="ARBA" id="ARBA00022692"/>
    </source>
</evidence>
<evidence type="ECO:0000313" key="13">
    <source>
        <dbReference type="EMBL" id="EPQ58646.1"/>
    </source>
</evidence>
<evidence type="ECO:0000259" key="11">
    <source>
        <dbReference type="Pfam" id="PF13967"/>
    </source>
</evidence>
<dbReference type="RefSeq" id="XP_007863767.1">
    <property type="nucleotide sequence ID" value="XM_007865576.1"/>
</dbReference>
<proteinExistence type="inferred from homology"/>
<evidence type="ECO:0000256" key="1">
    <source>
        <dbReference type="ARBA" id="ARBA00004141"/>
    </source>
</evidence>
<keyword evidence="3" id="KW-0813">Transport</keyword>
<feature type="transmembrane region" description="Helical" evidence="8">
    <location>
        <begin position="553"/>
        <end position="584"/>
    </location>
</feature>
<dbReference type="InterPro" id="IPR045122">
    <property type="entry name" value="Csc1-like"/>
</dbReference>
<evidence type="ECO:0000256" key="6">
    <source>
        <dbReference type="ARBA" id="ARBA00023136"/>
    </source>
</evidence>
<feature type="transmembrane region" description="Helical" evidence="8">
    <location>
        <begin position="704"/>
        <end position="722"/>
    </location>
</feature>
<evidence type="ECO:0000256" key="7">
    <source>
        <dbReference type="SAM" id="MobiDB-lite"/>
    </source>
</evidence>
<dbReference type="PANTHER" id="PTHR13018">
    <property type="entry name" value="PROBABLE MEMBRANE PROTEIN DUF221-RELATED"/>
    <property type="match status" value="1"/>
</dbReference>
<feature type="transmembrane region" description="Helical" evidence="8">
    <location>
        <begin position="420"/>
        <end position="443"/>
    </location>
</feature>
<dbReference type="OMA" id="PKRYYAH"/>
<dbReference type="Pfam" id="PF14703">
    <property type="entry name" value="PHM7_cyt"/>
    <property type="match status" value="1"/>
</dbReference>
<dbReference type="Pfam" id="PF13967">
    <property type="entry name" value="RSN1_TM"/>
    <property type="match status" value="1"/>
</dbReference>
<gene>
    <name evidence="13" type="ORF">GLOTRDRAFT_137295</name>
</gene>
<dbReference type="Proteomes" id="UP000030669">
    <property type="component" value="Unassembled WGS sequence"/>
</dbReference>
<feature type="transmembrane region" description="Helical" evidence="8">
    <location>
        <begin position="510"/>
        <end position="533"/>
    </location>
</feature>
<dbReference type="HOGENOM" id="CLU_002458_2_0_1"/>
<dbReference type="GO" id="GO:0005886">
    <property type="term" value="C:plasma membrane"/>
    <property type="evidence" value="ECO:0007669"/>
    <property type="project" value="TreeGrafter"/>
</dbReference>